<organism evidence="2 3">
    <name type="scientific">Variovorax humicola</name>
    <dbReference type="NCBI Taxonomy" id="1769758"/>
    <lineage>
        <taxon>Bacteria</taxon>
        <taxon>Pseudomonadati</taxon>
        <taxon>Pseudomonadota</taxon>
        <taxon>Betaproteobacteria</taxon>
        <taxon>Burkholderiales</taxon>
        <taxon>Comamonadaceae</taxon>
        <taxon>Variovorax</taxon>
    </lineage>
</organism>
<gene>
    <name evidence="2" type="ORF">WKW80_30275</name>
</gene>
<dbReference type="Gene3D" id="1.10.3210.10">
    <property type="entry name" value="Hypothetical protein af1432"/>
    <property type="match status" value="1"/>
</dbReference>
<keyword evidence="3" id="KW-1185">Reference proteome</keyword>
<evidence type="ECO:0000313" key="3">
    <source>
        <dbReference type="Proteomes" id="UP001363010"/>
    </source>
</evidence>
<dbReference type="Proteomes" id="UP001363010">
    <property type="component" value="Unassembled WGS sequence"/>
</dbReference>
<reference evidence="2 3" key="1">
    <citation type="submission" date="2024-03" db="EMBL/GenBank/DDBJ databases">
        <title>Novel species of the genus Variovorax.</title>
        <authorList>
            <person name="Liu Q."/>
            <person name="Xin Y.-H."/>
        </authorList>
    </citation>
    <scope>NUCLEOTIDE SEQUENCE [LARGE SCALE GENOMIC DNA]</scope>
    <source>
        <strain evidence="2 3">KACC 18501</strain>
    </source>
</reference>
<dbReference type="RefSeq" id="WP_340367298.1">
    <property type="nucleotide sequence ID" value="NZ_JBBKZV010000031.1"/>
</dbReference>
<dbReference type="Pfam" id="PF08668">
    <property type="entry name" value="HDOD"/>
    <property type="match status" value="1"/>
</dbReference>
<dbReference type="PROSITE" id="PS51833">
    <property type="entry name" value="HDOD"/>
    <property type="match status" value="1"/>
</dbReference>
<evidence type="ECO:0000259" key="1">
    <source>
        <dbReference type="PROSITE" id="PS51833"/>
    </source>
</evidence>
<protein>
    <submittedName>
        <fullName evidence="2">HDOD domain-containing protein</fullName>
    </submittedName>
</protein>
<dbReference type="EMBL" id="JBBKZV010000031">
    <property type="protein sequence ID" value="MEJ8826260.1"/>
    <property type="molecule type" value="Genomic_DNA"/>
</dbReference>
<dbReference type="InterPro" id="IPR013976">
    <property type="entry name" value="HDOD"/>
</dbReference>
<comment type="caution">
    <text evidence="2">The sequence shown here is derived from an EMBL/GenBank/DDBJ whole genome shotgun (WGS) entry which is preliminary data.</text>
</comment>
<name>A0ABU8W8F1_9BURK</name>
<dbReference type="SUPFAM" id="SSF109604">
    <property type="entry name" value="HD-domain/PDEase-like"/>
    <property type="match status" value="1"/>
</dbReference>
<proteinExistence type="predicted"/>
<sequence>MAQSVLGSVSLGYRPLWGRHRALAGVQLFVHEDGEGVDGHHLLRMLSELRSAESPELLLSLRSRNLLSGLLEHAASGDPLIEVPLAWLDDARLRAGVQHAHKRGARLVARGDTTHSPPDDVARCFHRRVTTLSAADAASALRAALRAREAAAVGRFSARVEGSPVAANSIVDGVASKALADHALDQQGAWAIAGWPADDALHRYAGQPVPPSRRAIVQTLTALDSEPSFERIEQLLGEEPTLAYRLLVYLNSAGLGLRSGIASLRHGFMMLGYRSLGAWLAEQLGHASEDVDLYPVNATMVLRGHLMEHLMDAGVEDDLRREVYLCGLFAQLDQILDEPLRTSLSRIPLSDRIVSAVVSRSGPYAPSLQAALALESEDPASIRSVRDLYGLTAEDVNRALLRTLSVAGAHTGEHAMAGVR</sequence>
<feature type="domain" description="HDOD" evidence="1">
    <location>
        <begin position="209"/>
        <end position="395"/>
    </location>
</feature>
<accession>A0ABU8W8F1</accession>
<evidence type="ECO:0000313" key="2">
    <source>
        <dbReference type="EMBL" id="MEJ8826260.1"/>
    </source>
</evidence>